<dbReference type="InterPro" id="IPR050553">
    <property type="entry name" value="Thioredoxin_ResA/DsbE_sf"/>
</dbReference>
<comment type="subcellular location">
    <subcellularLocation>
        <location evidence="1">Cell envelope</location>
    </subcellularLocation>
</comment>
<dbReference type="InterPro" id="IPR025380">
    <property type="entry name" value="DUF4369"/>
</dbReference>
<dbReference type="Pfam" id="PF14289">
    <property type="entry name" value="DUF4369"/>
    <property type="match status" value="1"/>
</dbReference>
<dbReference type="GO" id="GO:0017004">
    <property type="term" value="P:cytochrome complex assembly"/>
    <property type="evidence" value="ECO:0007669"/>
    <property type="project" value="UniProtKB-KW"/>
</dbReference>
<proteinExistence type="predicted"/>
<feature type="domain" description="Thioredoxin" evidence="6">
    <location>
        <begin position="210"/>
        <end position="356"/>
    </location>
</feature>
<feature type="signal peptide" evidence="5">
    <location>
        <begin position="1"/>
        <end position="19"/>
    </location>
</feature>
<keyword evidence="5" id="KW-0732">Signal</keyword>
<accession>A0A174G9P8</accession>
<dbReference type="InterPro" id="IPR017937">
    <property type="entry name" value="Thioredoxin_CS"/>
</dbReference>
<evidence type="ECO:0000256" key="3">
    <source>
        <dbReference type="ARBA" id="ARBA00023157"/>
    </source>
</evidence>
<feature type="chain" id="PRO_5030023418" evidence="5">
    <location>
        <begin position="20"/>
        <end position="364"/>
    </location>
</feature>
<dbReference type="RefSeq" id="WP_055169754.1">
    <property type="nucleotide sequence ID" value="NZ_CZAI01000001.1"/>
</dbReference>
<name>A0A174G9P8_9BACE</name>
<dbReference type="PROSITE" id="PS51352">
    <property type="entry name" value="THIOREDOXIN_2"/>
    <property type="match status" value="1"/>
</dbReference>
<dbReference type="CDD" id="cd02966">
    <property type="entry name" value="TlpA_like_family"/>
    <property type="match status" value="1"/>
</dbReference>
<dbReference type="Gene3D" id="3.40.30.10">
    <property type="entry name" value="Glutaredoxin"/>
    <property type="match status" value="1"/>
</dbReference>
<dbReference type="EMBL" id="CZAI01000001">
    <property type="protein sequence ID" value="CUO57579.1"/>
    <property type="molecule type" value="Genomic_DNA"/>
</dbReference>
<protein>
    <submittedName>
        <fullName evidence="7">Alkyl hydroperoxide reductase</fullName>
    </submittedName>
</protein>
<dbReference type="STRING" id="47678.ERS852494_00227"/>
<dbReference type="SUPFAM" id="SSF52833">
    <property type="entry name" value="Thioredoxin-like"/>
    <property type="match status" value="1"/>
</dbReference>
<dbReference type="InterPro" id="IPR012336">
    <property type="entry name" value="Thioredoxin-like_fold"/>
</dbReference>
<dbReference type="InterPro" id="IPR036249">
    <property type="entry name" value="Thioredoxin-like_sf"/>
</dbReference>
<evidence type="ECO:0000256" key="5">
    <source>
        <dbReference type="SAM" id="SignalP"/>
    </source>
</evidence>
<keyword evidence="4" id="KW-0676">Redox-active center</keyword>
<evidence type="ECO:0000313" key="7">
    <source>
        <dbReference type="EMBL" id="CUO57579.1"/>
    </source>
</evidence>
<dbReference type="AlphaFoldDB" id="A0A174G9P8"/>
<keyword evidence="2" id="KW-0201">Cytochrome c-type biogenesis</keyword>
<dbReference type="Proteomes" id="UP000095657">
    <property type="component" value="Unassembled WGS sequence"/>
</dbReference>
<sequence>MGNKYVLLLVLLCSFKLYAQDSRFKVIGTVDTKYNDSLITLFTFTGDIVRTVDSTYVKNGRFGFEGWEYLYEKSLISLGNYPDTVLSAEVFLEGGNISVELKEMSSVHSPLMDDYKIFQDSCRVLWKQFSIEKDIVLKKKLYDQFFFYRYIFKKKHIHNVLGRSIFLDDVSYSDDPYFAQLYEMLSDRDRSREDVKVQYEYWEKRNRRLQLKGRQFIDFTLVDSLGKEKKISDYIGKYKLLFLDFWASWCAPCRAQEPHLFRLYQKYRDKDFGILGISLDASKTSWLSILQKKENLWPNLCIINKEDEKCIRELYCITGIPFGVLIDKSGKIVDVVNVGWQHLEMILNEYYKANNGDSCKNGDL</sequence>
<evidence type="ECO:0000256" key="1">
    <source>
        <dbReference type="ARBA" id="ARBA00004196"/>
    </source>
</evidence>
<evidence type="ECO:0000259" key="6">
    <source>
        <dbReference type="PROSITE" id="PS51352"/>
    </source>
</evidence>
<dbReference type="InterPro" id="IPR013766">
    <property type="entry name" value="Thioredoxin_domain"/>
</dbReference>
<dbReference type="PANTHER" id="PTHR42852">
    <property type="entry name" value="THIOL:DISULFIDE INTERCHANGE PROTEIN DSBE"/>
    <property type="match status" value="1"/>
</dbReference>
<organism evidence="7 8">
    <name type="scientific">Bacteroides caccae</name>
    <dbReference type="NCBI Taxonomy" id="47678"/>
    <lineage>
        <taxon>Bacteria</taxon>
        <taxon>Pseudomonadati</taxon>
        <taxon>Bacteroidota</taxon>
        <taxon>Bacteroidia</taxon>
        <taxon>Bacteroidales</taxon>
        <taxon>Bacteroidaceae</taxon>
        <taxon>Bacteroides</taxon>
    </lineage>
</organism>
<dbReference type="Pfam" id="PF13905">
    <property type="entry name" value="Thioredoxin_8"/>
    <property type="match status" value="1"/>
</dbReference>
<keyword evidence="3" id="KW-1015">Disulfide bond</keyword>
<reference evidence="7 8" key="1">
    <citation type="submission" date="2015-09" db="EMBL/GenBank/DDBJ databases">
        <authorList>
            <consortium name="Pathogen Informatics"/>
        </authorList>
    </citation>
    <scope>NUCLEOTIDE SEQUENCE [LARGE SCALE GENOMIC DNA]</scope>
    <source>
        <strain evidence="7 8">2789STDY5834880</strain>
    </source>
</reference>
<dbReference type="GO" id="GO:0030313">
    <property type="term" value="C:cell envelope"/>
    <property type="evidence" value="ECO:0007669"/>
    <property type="project" value="UniProtKB-SubCell"/>
</dbReference>
<dbReference type="PROSITE" id="PS00194">
    <property type="entry name" value="THIOREDOXIN_1"/>
    <property type="match status" value="1"/>
</dbReference>
<evidence type="ECO:0000313" key="8">
    <source>
        <dbReference type="Proteomes" id="UP000095657"/>
    </source>
</evidence>
<gene>
    <name evidence="7" type="primary">tlpA_2</name>
    <name evidence="7" type="ORF">ERS852494_00227</name>
</gene>
<dbReference type="PANTHER" id="PTHR42852:SF6">
    <property type="entry name" value="THIOL:DISULFIDE INTERCHANGE PROTEIN DSBE"/>
    <property type="match status" value="1"/>
</dbReference>
<evidence type="ECO:0000256" key="4">
    <source>
        <dbReference type="ARBA" id="ARBA00023284"/>
    </source>
</evidence>
<evidence type="ECO:0000256" key="2">
    <source>
        <dbReference type="ARBA" id="ARBA00022748"/>
    </source>
</evidence>